<dbReference type="Gene3D" id="3.30.420.10">
    <property type="entry name" value="Ribonuclease H-like superfamily/Ribonuclease H"/>
    <property type="match status" value="1"/>
</dbReference>
<protein>
    <submittedName>
        <fullName evidence="11">Uncharacterized protein</fullName>
    </submittedName>
</protein>
<evidence type="ECO:0000256" key="7">
    <source>
        <dbReference type="ARBA" id="ARBA00038291"/>
    </source>
</evidence>
<dbReference type="PROSITE" id="PS50821">
    <property type="entry name" value="PAZ"/>
    <property type="match status" value="1"/>
</dbReference>
<feature type="domain" description="PAZ" evidence="9">
    <location>
        <begin position="310"/>
        <end position="425"/>
    </location>
</feature>
<dbReference type="GO" id="GO:0030154">
    <property type="term" value="P:cell differentiation"/>
    <property type="evidence" value="ECO:0007669"/>
    <property type="project" value="UniProtKB-KW"/>
</dbReference>
<evidence type="ECO:0000256" key="3">
    <source>
        <dbReference type="ARBA" id="ARBA00022490"/>
    </source>
</evidence>
<dbReference type="Gene3D" id="3.40.50.2300">
    <property type="match status" value="1"/>
</dbReference>
<dbReference type="SMART" id="SM00949">
    <property type="entry name" value="PAZ"/>
    <property type="match status" value="1"/>
</dbReference>
<evidence type="ECO:0000259" key="10">
    <source>
        <dbReference type="PROSITE" id="PS50822"/>
    </source>
</evidence>
<dbReference type="FunCoup" id="A0A482XDI9">
    <property type="interactions" value="55"/>
</dbReference>
<dbReference type="Pfam" id="PF02170">
    <property type="entry name" value="PAZ"/>
    <property type="match status" value="1"/>
</dbReference>
<evidence type="ECO:0000256" key="2">
    <source>
        <dbReference type="ARBA" id="ARBA00022473"/>
    </source>
</evidence>
<keyword evidence="6" id="KW-0943">RNA-mediated gene silencing</keyword>
<dbReference type="Pfam" id="PF23278">
    <property type="entry name" value="Piwi_N"/>
    <property type="match status" value="1"/>
</dbReference>
<feature type="compositionally biased region" description="Low complexity" evidence="8">
    <location>
        <begin position="88"/>
        <end position="105"/>
    </location>
</feature>
<evidence type="ECO:0000313" key="12">
    <source>
        <dbReference type="Proteomes" id="UP000291343"/>
    </source>
</evidence>
<dbReference type="SUPFAM" id="SSF53098">
    <property type="entry name" value="Ribonuclease H-like"/>
    <property type="match status" value="1"/>
</dbReference>
<proteinExistence type="inferred from homology"/>
<accession>A0A482XDI9</accession>
<feature type="domain" description="Piwi" evidence="10">
    <location>
        <begin position="590"/>
        <end position="866"/>
    </location>
</feature>
<feature type="region of interest" description="Disordered" evidence="8">
    <location>
        <begin position="87"/>
        <end position="135"/>
    </location>
</feature>
<dbReference type="Pfam" id="PF02171">
    <property type="entry name" value="Piwi"/>
    <property type="match status" value="1"/>
</dbReference>
<keyword evidence="2" id="KW-0217">Developmental protein</keyword>
<reference evidence="11 12" key="1">
    <citation type="journal article" date="2017" name="Gigascience">
        <title>Genome sequence of the small brown planthopper, Laodelphax striatellus.</title>
        <authorList>
            <person name="Zhu J."/>
            <person name="Jiang F."/>
            <person name="Wang X."/>
            <person name="Yang P."/>
            <person name="Bao Y."/>
            <person name="Zhao W."/>
            <person name="Wang W."/>
            <person name="Lu H."/>
            <person name="Wang Q."/>
            <person name="Cui N."/>
            <person name="Li J."/>
            <person name="Chen X."/>
            <person name="Luo L."/>
            <person name="Yu J."/>
            <person name="Kang L."/>
            <person name="Cui F."/>
        </authorList>
    </citation>
    <scope>NUCLEOTIDE SEQUENCE [LARGE SCALE GENOMIC DNA]</scope>
    <source>
        <strain evidence="11">Lst14</strain>
    </source>
</reference>
<evidence type="ECO:0000256" key="1">
    <source>
        <dbReference type="ARBA" id="ARBA00004496"/>
    </source>
</evidence>
<keyword evidence="4" id="KW-0221">Differentiation</keyword>
<comment type="similarity">
    <text evidence="7">Belongs to the argonaute family. Piwi subfamily.</text>
</comment>
<dbReference type="OrthoDB" id="445936at2759"/>
<keyword evidence="5" id="KW-0694">RNA-binding</keyword>
<feature type="compositionally biased region" description="Polar residues" evidence="8">
    <location>
        <begin position="111"/>
        <end position="120"/>
    </location>
</feature>
<dbReference type="SMR" id="A0A482XDI9"/>
<keyword evidence="3" id="KW-0963">Cytoplasm</keyword>
<organism evidence="11 12">
    <name type="scientific">Laodelphax striatellus</name>
    <name type="common">Small brown planthopper</name>
    <name type="synonym">Delphax striatella</name>
    <dbReference type="NCBI Taxonomy" id="195883"/>
    <lineage>
        <taxon>Eukaryota</taxon>
        <taxon>Metazoa</taxon>
        <taxon>Ecdysozoa</taxon>
        <taxon>Arthropoda</taxon>
        <taxon>Hexapoda</taxon>
        <taxon>Insecta</taxon>
        <taxon>Pterygota</taxon>
        <taxon>Neoptera</taxon>
        <taxon>Paraneoptera</taxon>
        <taxon>Hemiptera</taxon>
        <taxon>Auchenorrhyncha</taxon>
        <taxon>Fulgoroidea</taxon>
        <taxon>Delphacidae</taxon>
        <taxon>Criomorphinae</taxon>
        <taxon>Laodelphax</taxon>
    </lineage>
</organism>
<dbReference type="InterPro" id="IPR003100">
    <property type="entry name" value="PAZ_dom"/>
</dbReference>
<dbReference type="PROSITE" id="PS50822">
    <property type="entry name" value="PIWI"/>
    <property type="match status" value="1"/>
</dbReference>
<dbReference type="FunFam" id="2.170.260.10:FF:000003">
    <property type="entry name" value="Piwi-like RNA-mediated gene silencing 2"/>
    <property type="match status" value="1"/>
</dbReference>
<comment type="subcellular location">
    <subcellularLocation>
        <location evidence="1">Cytoplasm</location>
    </subcellularLocation>
</comment>
<dbReference type="InterPro" id="IPR036085">
    <property type="entry name" value="PAZ_dom_sf"/>
</dbReference>
<evidence type="ECO:0000259" key="9">
    <source>
        <dbReference type="PROSITE" id="PS50821"/>
    </source>
</evidence>
<keyword evidence="12" id="KW-1185">Reference proteome</keyword>
<comment type="caution">
    <text evidence="11">The sequence shown here is derived from an EMBL/GenBank/DDBJ whole genome shotgun (WGS) entry which is preliminary data.</text>
</comment>
<dbReference type="SMART" id="SM00950">
    <property type="entry name" value="Piwi"/>
    <property type="match status" value="1"/>
</dbReference>
<dbReference type="AlphaFoldDB" id="A0A482XDI9"/>
<dbReference type="PANTHER" id="PTHR22891">
    <property type="entry name" value="EUKARYOTIC TRANSLATION INITIATION FACTOR 2C"/>
    <property type="match status" value="1"/>
</dbReference>
<evidence type="ECO:0000256" key="4">
    <source>
        <dbReference type="ARBA" id="ARBA00022782"/>
    </source>
</evidence>
<dbReference type="InterPro" id="IPR003165">
    <property type="entry name" value="Piwi"/>
</dbReference>
<evidence type="ECO:0000256" key="6">
    <source>
        <dbReference type="ARBA" id="ARBA00023158"/>
    </source>
</evidence>
<name>A0A482XDI9_LAOST</name>
<dbReference type="EMBL" id="QKKF02012754">
    <property type="protein sequence ID" value="RZF43381.1"/>
    <property type="molecule type" value="Genomic_DNA"/>
</dbReference>
<dbReference type="GO" id="GO:0003723">
    <property type="term" value="F:RNA binding"/>
    <property type="evidence" value="ECO:0007669"/>
    <property type="project" value="UniProtKB-KW"/>
</dbReference>
<dbReference type="SUPFAM" id="SSF101690">
    <property type="entry name" value="PAZ domain"/>
    <property type="match status" value="1"/>
</dbReference>
<evidence type="ECO:0000256" key="5">
    <source>
        <dbReference type="ARBA" id="ARBA00022884"/>
    </source>
</evidence>
<gene>
    <name evidence="11" type="ORF">LSTR_LSTR001642</name>
</gene>
<dbReference type="GO" id="GO:0005737">
    <property type="term" value="C:cytoplasm"/>
    <property type="evidence" value="ECO:0007669"/>
    <property type="project" value="UniProtKB-SubCell"/>
</dbReference>
<dbReference type="InterPro" id="IPR012337">
    <property type="entry name" value="RNaseH-like_sf"/>
</dbReference>
<dbReference type="CDD" id="cd02845">
    <property type="entry name" value="PAZ_piwi_like"/>
    <property type="match status" value="1"/>
</dbReference>
<dbReference type="STRING" id="195883.A0A482XDI9"/>
<sequence>MLGRGCGGRGERLKEMIAQMQAEENQKKAAAEAALAVTQQTSPPKVGAFVGRGRGMLGILSQQLAAEQPGPSQTRSFGRGMAMKSLLSASESQQPVQQQASASESRPLQRLTESVESLSLQPRAKPVPVVDRPPEVHLGEAGTSVTMSANYIRLQCDPDKGMFEYFVRFIPEVDNVRLKYELISSKKDILGDTRTFDGQTLYLPYLLKEEVTILDAVSRLDQSRIKIEITFQRKRSLGECVHFYNVLFKRIMHMLNFIRFGRNNFNPKEAVSIPEYRLEVWPGFVTAVENHEGGLLICCDVSSRVLRKVTAYQIIQDIAHGRDAGNYKELALAAIVGNSVMTDYNKKLYRVDDIDFDMTPKTTFKKNGEDISFMDYYKNAYGIEIKDPHQPMLIHREKASKQSPGQAQEEPKLIALIPELSNMTGLTDAMRSDFHIMKRLNMVTSLPPNLRQAKLKKFIHIVTETPETCGLLRNWGLKLEAHSIELTGRVLDPEKIIFGDRKITRGSDIADWKREAGDFQMLSAVDLKKWVVVYSRKDQQIADTFIATMKKVAQRVGMMVATPNCHVLNSDKPSDYVSALRSTIKPDIQIVVVMFQSRREDRYAAVKQVCLVENPIPSQVLIASKLKGNKVTAITQKIALQMNCKLGGTLWGVKIPFADTMICGLDSYHDPSRRGCSWVGFIASVNKEVTRWYSQVLQQAPGQELVDVLQPALSTALNAFHTENGKYPLKIIFYRDGVGDGQLKLVREHEVPQLLAVLKNVHSNYEPKIAYVIVQKRINTRLFTMRREEENPLPGTVMDHTITRRHYYDFFIVSQHVTQGTVAPTHYLVIFDTTNWKPDYLQILTYKMCHLYYNWPGTVRVPAPTQLRRYCDLIENQLELH</sequence>
<dbReference type="CDD" id="cd04658">
    <property type="entry name" value="Piwi_piwi-like_Euk"/>
    <property type="match status" value="1"/>
</dbReference>
<evidence type="ECO:0000313" key="11">
    <source>
        <dbReference type="EMBL" id="RZF43381.1"/>
    </source>
</evidence>
<dbReference type="FunFam" id="3.30.420.10:FF:000014">
    <property type="entry name" value="Piwi-like RNA-mediated gene silencing 1"/>
    <property type="match status" value="1"/>
</dbReference>
<dbReference type="InParanoid" id="A0A482XDI9"/>
<dbReference type="GO" id="GO:0140965">
    <property type="term" value="P:secondary piRNA processing"/>
    <property type="evidence" value="ECO:0007669"/>
    <property type="project" value="UniProtKB-ARBA"/>
</dbReference>
<evidence type="ECO:0000256" key="8">
    <source>
        <dbReference type="SAM" id="MobiDB-lite"/>
    </source>
</evidence>
<dbReference type="InterPro" id="IPR036397">
    <property type="entry name" value="RNaseH_sf"/>
</dbReference>
<dbReference type="Proteomes" id="UP000291343">
    <property type="component" value="Unassembled WGS sequence"/>
</dbReference>
<dbReference type="Gene3D" id="2.170.260.10">
    <property type="entry name" value="paz domain"/>
    <property type="match status" value="1"/>
</dbReference>